<feature type="signal peptide" evidence="1">
    <location>
        <begin position="1"/>
        <end position="16"/>
    </location>
</feature>
<keyword evidence="3" id="KW-1185">Reference proteome</keyword>
<comment type="caution">
    <text evidence="2">The sequence shown here is derived from an EMBL/GenBank/DDBJ whole genome shotgun (WGS) entry which is preliminary data.</text>
</comment>
<reference evidence="2" key="1">
    <citation type="submission" date="2021-02" db="EMBL/GenBank/DDBJ databases">
        <authorList>
            <person name="Nowell W R."/>
        </authorList>
    </citation>
    <scope>NUCLEOTIDE SEQUENCE</scope>
    <source>
        <strain evidence="2">Ploen Becks lab</strain>
    </source>
</reference>
<feature type="chain" id="PRO_5033007299" description="Apple domain-containing protein" evidence="1">
    <location>
        <begin position="17"/>
        <end position="260"/>
    </location>
</feature>
<name>A0A813UMR3_9BILA</name>
<evidence type="ECO:0008006" key="4">
    <source>
        <dbReference type="Google" id="ProtNLM"/>
    </source>
</evidence>
<dbReference type="EMBL" id="CAJNOC010001036">
    <property type="protein sequence ID" value="CAF0828947.1"/>
    <property type="molecule type" value="Genomic_DNA"/>
</dbReference>
<gene>
    <name evidence="2" type="ORF">OXX778_LOCUS7861</name>
</gene>
<dbReference type="AlphaFoldDB" id="A0A813UMR3"/>
<keyword evidence="1" id="KW-0732">Signal</keyword>
<evidence type="ECO:0000313" key="3">
    <source>
        <dbReference type="Proteomes" id="UP000663879"/>
    </source>
</evidence>
<evidence type="ECO:0000256" key="1">
    <source>
        <dbReference type="SAM" id="SignalP"/>
    </source>
</evidence>
<organism evidence="2 3">
    <name type="scientific">Brachionus calyciflorus</name>
    <dbReference type="NCBI Taxonomy" id="104777"/>
    <lineage>
        <taxon>Eukaryota</taxon>
        <taxon>Metazoa</taxon>
        <taxon>Spiralia</taxon>
        <taxon>Gnathifera</taxon>
        <taxon>Rotifera</taxon>
        <taxon>Eurotatoria</taxon>
        <taxon>Monogononta</taxon>
        <taxon>Pseudotrocha</taxon>
        <taxon>Ploima</taxon>
        <taxon>Brachionidae</taxon>
        <taxon>Brachionus</taxon>
    </lineage>
</organism>
<dbReference type="Proteomes" id="UP000663879">
    <property type="component" value="Unassembled WGS sequence"/>
</dbReference>
<evidence type="ECO:0000313" key="2">
    <source>
        <dbReference type="EMBL" id="CAF0828947.1"/>
    </source>
</evidence>
<sequence length="260" mass="30346">MKKLLLFISIFSLTSSKIVIHSGKYKIYKNFSLYGSLLVYFAWEKQLDLNDCLKKCNLIKKCTTISFKTNSDLSFSCSLYAYPHILTNLLIPSSVVTIYNKITEPNSVFIVNVNTNPLYVLFYWNFELKYFLVEYLTDSKPTWKKAETFAISNNYRPNSTFSSKSASDEDSCKNYCINETNCNHFVFFISQSLCELRNQISNSESELLSPCPANAVCKTLVSNYNTYPQFYIHQVDWRSGYRGRIAFYSNENRSWSNWFY</sequence>
<accession>A0A813UMR3</accession>
<proteinExistence type="predicted"/>
<protein>
    <recommendedName>
        <fullName evidence="4">Apple domain-containing protein</fullName>
    </recommendedName>
</protein>